<proteinExistence type="predicted"/>
<dbReference type="Pfam" id="PF05719">
    <property type="entry name" value="GPP34"/>
    <property type="match status" value="1"/>
</dbReference>
<keyword evidence="2" id="KW-0333">Golgi apparatus</keyword>
<comment type="subcellular location">
    <subcellularLocation>
        <location evidence="1">Golgi apparatus membrane</location>
        <topology evidence="1">Peripheral membrane protein</topology>
        <orientation evidence="1">Cytoplasmic side</orientation>
    </subcellularLocation>
</comment>
<keyword evidence="4" id="KW-0472">Membrane</keyword>
<evidence type="ECO:0000313" key="5">
    <source>
        <dbReference type="EMBL" id="GII25605.1"/>
    </source>
</evidence>
<dbReference type="GO" id="GO:0070273">
    <property type="term" value="F:phosphatidylinositol-4-phosphate binding"/>
    <property type="evidence" value="ECO:0007669"/>
    <property type="project" value="InterPro"/>
</dbReference>
<evidence type="ECO:0000256" key="2">
    <source>
        <dbReference type="ARBA" id="ARBA00023034"/>
    </source>
</evidence>
<accession>A0A8J3TQQ5</accession>
<keyword evidence="3" id="KW-0446">Lipid-binding</keyword>
<dbReference type="EMBL" id="BOON01000054">
    <property type="protein sequence ID" value="GII25605.1"/>
    <property type="molecule type" value="Genomic_DNA"/>
</dbReference>
<keyword evidence="6" id="KW-1185">Reference proteome</keyword>
<evidence type="ECO:0000256" key="1">
    <source>
        <dbReference type="ARBA" id="ARBA00004255"/>
    </source>
</evidence>
<dbReference type="Gene3D" id="1.10.3630.10">
    <property type="entry name" value="yeast vps74-n-term truncation variant domain like"/>
    <property type="match status" value="1"/>
</dbReference>
<dbReference type="GO" id="GO:0005737">
    <property type="term" value="C:cytoplasm"/>
    <property type="evidence" value="ECO:0007669"/>
    <property type="project" value="UniProtKB-ARBA"/>
</dbReference>
<organism evidence="5 6">
    <name type="scientific">Planosporangium mesophilum</name>
    <dbReference type="NCBI Taxonomy" id="689768"/>
    <lineage>
        <taxon>Bacteria</taxon>
        <taxon>Bacillati</taxon>
        <taxon>Actinomycetota</taxon>
        <taxon>Actinomycetes</taxon>
        <taxon>Micromonosporales</taxon>
        <taxon>Micromonosporaceae</taxon>
        <taxon>Planosporangium</taxon>
    </lineage>
</organism>
<evidence type="ECO:0000313" key="6">
    <source>
        <dbReference type="Proteomes" id="UP000599074"/>
    </source>
</evidence>
<sequence length="208" mass="22759">MLLADDFFLLAHDERDARPRLSPRAVELGLAGAMLGELVLERRVTVEGALLSVVRWDPPADALAHTTLATVTSEPEHREVRTWLSYLGRTAVESVGQRLVRAGVMRQTQSRRLLKTVNRYLVNDLNLPAARVLRLRRVLTGAEPMYVADATVIGLAAATGLTRHVLWDGAPASVKQVHAAVRSLPPPFRDLVATVEEAVGDAVLAQRL</sequence>
<comment type="caution">
    <text evidence="5">The sequence shown here is derived from an EMBL/GenBank/DDBJ whole genome shotgun (WGS) entry which is preliminary data.</text>
</comment>
<dbReference type="AlphaFoldDB" id="A0A8J3TQQ5"/>
<dbReference type="InterPro" id="IPR038261">
    <property type="entry name" value="GPP34-like_sf"/>
</dbReference>
<name>A0A8J3TQQ5_9ACTN</name>
<evidence type="ECO:0008006" key="7">
    <source>
        <dbReference type="Google" id="ProtNLM"/>
    </source>
</evidence>
<evidence type="ECO:0000256" key="3">
    <source>
        <dbReference type="ARBA" id="ARBA00023121"/>
    </source>
</evidence>
<reference evidence="5" key="1">
    <citation type="submission" date="2021-01" db="EMBL/GenBank/DDBJ databases">
        <title>Whole genome shotgun sequence of Planosporangium mesophilum NBRC 109066.</title>
        <authorList>
            <person name="Komaki H."/>
            <person name="Tamura T."/>
        </authorList>
    </citation>
    <scope>NUCLEOTIDE SEQUENCE</scope>
    <source>
        <strain evidence="5">NBRC 109066</strain>
    </source>
</reference>
<gene>
    <name evidence="5" type="ORF">Pme01_52020</name>
</gene>
<dbReference type="InterPro" id="IPR008628">
    <property type="entry name" value="GPP34-like"/>
</dbReference>
<dbReference type="Proteomes" id="UP000599074">
    <property type="component" value="Unassembled WGS sequence"/>
</dbReference>
<dbReference type="RefSeq" id="WP_168115784.1">
    <property type="nucleotide sequence ID" value="NZ_BOON01000054.1"/>
</dbReference>
<evidence type="ECO:0000256" key="4">
    <source>
        <dbReference type="ARBA" id="ARBA00023136"/>
    </source>
</evidence>
<protein>
    <recommendedName>
        <fullName evidence="7">GPP34 family phosphoprotein</fullName>
    </recommendedName>
</protein>
<dbReference type="GO" id="GO:0012505">
    <property type="term" value="C:endomembrane system"/>
    <property type="evidence" value="ECO:0007669"/>
    <property type="project" value="UniProtKB-ARBA"/>
</dbReference>